<dbReference type="GO" id="GO:0008081">
    <property type="term" value="F:phosphoric diester hydrolase activity"/>
    <property type="evidence" value="ECO:0007669"/>
    <property type="project" value="UniProtKB-ARBA"/>
</dbReference>
<dbReference type="PROSITE" id="PS51832">
    <property type="entry name" value="HD_GYP"/>
    <property type="match status" value="1"/>
</dbReference>
<dbReference type="CDD" id="cd00077">
    <property type="entry name" value="HDc"/>
    <property type="match status" value="1"/>
</dbReference>
<evidence type="ECO:0000313" key="3">
    <source>
        <dbReference type="Proteomes" id="UP000182983"/>
    </source>
</evidence>
<evidence type="ECO:0000313" key="2">
    <source>
        <dbReference type="EMBL" id="SEH24529.1"/>
    </source>
</evidence>
<protein>
    <submittedName>
        <fullName evidence="2">HD domain-containing protein</fullName>
    </submittedName>
</protein>
<dbReference type="SMART" id="SM00471">
    <property type="entry name" value="HDc"/>
    <property type="match status" value="1"/>
</dbReference>
<dbReference type="InterPro" id="IPR037522">
    <property type="entry name" value="HD_GYP_dom"/>
</dbReference>
<name>A0A1H6GLZ2_MAGFU</name>
<dbReference type="Proteomes" id="UP000182983">
    <property type="component" value="Unassembled WGS sequence"/>
</dbReference>
<dbReference type="SUPFAM" id="SSF109604">
    <property type="entry name" value="HD-domain/PDEase-like"/>
    <property type="match status" value="1"/>
</dbReference>
<dbReference type="SUPFAM" id="SSF55781">
    <property type="entry name" value="GAF domain-like"/>
    <property type="match status" value="1"/>
</dbReference>
<dbReference type="OrthoDB" id="9176789at2"/>
<proteinExistence type="predicted"/>
<gene>
    <name evidence="2" type="ORF">SAMN04244559_00007</name>
</gene>
<organism evidence="2 3">
    <name type="scientific">Magnetospirillum fulvum</name>
    <name type="common">Rhodospirillum fulvum</name>
    <dbReference type="NCBI Taxonomy" id="1082"/>
    <lineage>
        <taxon>Bacteria</taxon>
        <taxon>Pseudomonadati</taxon>
        <taxon>Pseudomonadota</taxon>
        <taxon>Alphaproteobacteria</taxon>
        <taxon>Rhodospirillales</taxon>
        <taxon>Rhodospirillaceae</taxon>
        <taxon>Magnetospirillum</taxon>
    </lineage>
</organism>
<sequence length="378" mass="40738">MTSLAKGELPSSFHQGLAAQVGALHQEIRAEMELSQLGRIAVALYDPRTDLLKTFIHSSDGESPLDHATAPLSALPSLVELALSGGTRTLNDLEAVARTGHEYAARLVSFGYRSSHTVPICGREGLRGFLFLNGSVPGFFTPTVLRRLKPYGDLIAQMVLRELDALHSMQSIVKVLLQISAVRDGETGGHLARMARYSRAIGLKLAGPLGFSDEFVEYLFQFAPVHDVGKISVPDHILLKPGPLTPEEFTVMQGHVAHGIEIVDLAVGDFGFISTAHLQMLRQIVACHHEKIDGSGYPRGLMGGDIPLEARIVAVADVFDALTSRRPYKAAWNNAEAMAALNADAAENRLDADCVAALAECMPEILDIQSRFAETGVG</sequence>
<feature type="domain" description="HD-GYP" evidence="1">
    <location>
        <begin position="165"/>
        <end position="374"/>
    </location>
</feature>
<dbReference type="InterPro" id="IPR003607">
    <property type="entry name" value="HD/PDEase_dom"/>
</dbReference>
<dbReference type="PANTHER" id="PTHR45228:SF5">
    <property type="entry name" value="CYCLIC DI-GMP PHOSPHODIESTERASE VC_1348-RELATED"/>
    <property type="match status" value="1"/>
</dbReference>
<dbReference type="Gene3D" id="3.30.450.40">
    <property type="match status" value="1"/>
</dbReference>
<keyword evidence="3" id="KW-1185">Reference proteome</keyword>
<dbReference type="PANTHER" id="PTHR45228">
    <property type="entry name" value="CYCLIC DI-GMP PHOSPHODIESTERASE TM_0186-RELATED"/>
    <property type="match status" value="1"/>
</dbReference>
<dbReference type="RefSeq" id="WP_074765016.1">
    <property type="nucleotide sequence ID" value="NZ_FNWO01000001.1"/>
</dbReference>
<accession>A0A1H6GLZ2</accession>
<dbReference type="AlphaFoldDB" id="A0A1H6GLZ2"/>
<evidence type="ECO:0000259" key="1">
    <source>
        <dbReference type="PROSITE" id="PS51832"/>
    </source>
</evidence>
<reference evidence="3" key="1">
    <citation type="submission" date="2016-10" db="EMBL/GenBank/DDBJ databases">
        <authorList>
            <person name="Varghese N."/>
            <person name="Submissions S."/>
        </authorList>
    </citation>
    <scope>NUCLEOTIDE SEQUENCE [LARGE SCALE GENOMIC DNA]</scope>
    <source>
        <strain evidence="3">DSM 13234</strain>
    </source>
</reference>
<dbReference type="EMBL" id="FNWO01000001">
    <property type="protein sequence ID" value="SEH24529.1"/>
    <property type="molecule type" value="Genomic_DNA"/>
</dbReference>
<dbReference type="Pfam" id="PF13487">
    <property type="entry name" value="HD_5"/>
    <property type="match status" value="1"/>
</dbReference>
<dbReference type="InterPro" id="IPR029016">
    <property type="entry name" value="GAF-like_dom_sf"/>
</dbReference>
<dbReference type="Gene3D" id="1.10.3210.10">
    <property type="entry name" value="Hypothetical protein af1432"/>
    <property type="match status" value="1"/>
</dbReference>
<dbReference type="InterPro" id="IPR052020">
    <property type="entry name" value="Cyclic_di-GMP/3'3'-cGAMP_PDE"/>
</dbReference>